<name>A0AA45WLF1_9AQUI</name>
<dbReference type="SUPFAM" id="SSF50104">
    <property type="entry name" value="Translation proteins SH3-like domain"/>
    <property type="match status" value="1"/>
</dbReference>
<comment type="function">
    <text evidence="5">One of the proteins that surrounds the polypeptide exit tunnel on the outside of the subunit.</text>
</comment>
<keyword evidence="9" id="KW-1185">Reference proteome</keyword>
<comment type="caution">
    <text evidence="8">The sequence shown here is derived from an EMBL/GenBank/DDBJ whole genome shotgun (WGS) entry which is preliminary data.</text>
</comment>
<dbReference type="GO" id="GO:0005840">
    <property type="term" value="C:ribosome"/>
    <property type="evidence" value="ECO:0007669"/>
    <property type="project" value="UniProtKB-KW"/>
</dbReference>
<comment type="function">
    <text evidence="5">One of two assembly initiator proteins, it binds directly to the 5'-end of the 23S rRNA, where it nucleates assembly of the 50S subunit.</text>
</comment>
<keyword evidence="5" id="KW-0694">RNA-binding</keyword>
<dbReference type="HAMAP" id="MF_01326_B">
    <property type="entry name" value="Ribosomal_uL24_B"/>
    <property type="match status" value="1"/>
</dbReference>
<evidence type="ECO:0000313" key="8">
    <source>
        <dbReference type="EMBL" id="SMP11064.1"/>
    </source>
</evidence>
<keyword evidence="5" id="KW-0699">rRNA-binding</keyword>
<keyword evidence="2 5" id="KW-0689">Ribosomal protein</keyword>
<dbReference type="Gene3D" id="2.30.30.30">
    <property type="match status" value="1"/>
</dbReference>
<proteinExistence type="inferred from homology"/>
<comment type="similarity">
    <text evidence="1 5 6">Belongs to the universal ribosomal protein uL24 family.</text>
</comment>
<evidence type="ECO:0000256" key="5">
    <source>
        <dbReference type="HAMAP-Rule" id="MF_01326"/>
    </source>
</evidence>
<dbReference type="GO" id="GO:0019843">
    <property type="term" value="F:rRNA binding"/>
    <property type="evidence" value="ECO:0007669"/>
    <property type="project" value="UniProtKB-UniRule"/>
</dbReference>
<evidence type="ECO:0000256" key="1">
    <source>
        <dbReference type="ARBA" id="ARBA00010618"/>
    </source>
</evidence>
<dbReference type="InterPro" id="IPR005824">
    <property type="entry name" value="KOW"/>
</dbReference>
<dbReference type="NCBIfam" id="TIGR01079">
    <property type="entry name" value="rplX_bact"/>
    <property type="match status" value="1"/>
</dbReference>
<organism evidence="8 9">
    <name type="scientific">Venenivibrio stagnispumantis</name>
    <dbReference type="NCBI Taxonomy" id="407998"/>
    <lineage>
        <taxon>Bacteria</taxon>
        <taxon>Pseudomonadati</taxon>
        <taxon>Aquificota</taxon>
        <taxon>Aquificia</taxon>
        <taxon>Aquificales</taxon>
        <taxon>Hydrogenothermaceae</taxon>
        <taxon>Venenivibrio</taxon>
    </lineage>
</organism>
<dbReference type="CDD" id="cd06089">
    <property type="entry name" value="KOW_RPL26"/>
    <property type="match status" value="1"/>
</dbReference>
<comment type="subunit">
    <text evidence="5">Part of the 50S ribosomal subunit.</text>
</comment>
<dbReference type="RefSeq" id="WP_265134295.1">
    <property type="nucleotide sequence ID" value="NZ_FXTX01000008.1"/>
</dbReference>
<evidence type="ECO:0000256" key="4">
    <source>
        <dbReference type="ARBA" id="ARBA00035206"/>
    </source>
</evidence>
<evidence type="ECO:0000313" key="9">
    <source>
        <dbReference type="Proteomes" id="UP001157947"/>
    </source>
</evidence>
<dbReference type="Pfam" id="PF17136">
    <property type="entry name" value="ribosomal_L24"/>
    <property type="match status" value="1"/>
</dbReference>
<dbReference type="InterPro" id="IPR014722">
    <property type="entry name" value="Rib_uL2_dom2"/>
</dbReference>
<reference evidence="8" key="1">
    <citation type="submission" date="2017-05" db="EMBL/GenBank/DDBJ databases">
        <authorList>
            <person name="Varghese N."/>
            <person name="Submissions S."/>
        </authorList>
    </citation>
    <scope>NUCLEOTIDE SEQUENCE</scope>
    <source>
        <strain evidence="8">DSM 18763</strain>
    </source>
</reference>
<evidence type="ECO:0000259" key="7">
    <source>
        <dbReference type="SMART" id="SM00739"/>
    </source>
</evidence>
<dbReference type="InterPro" id="IPR008991">
    <property type="entry name" value="Translation_prot_SH3-like_sf"/>
</dbReference>
<evidence type="ECO:0000256" key="3">
    <source>
        <dbReference type="ARBA" id="ARBA00023274"/>
    </source>
</evidence>
<accession>A0AA45WLF1</accession>
<dbReference type="SMART" id="SM00739">
    <property type="entry name" value="KOW"/>
    <property type="match status" value="1"/>
</dbReference>
<dbReference type="EMBL" id="FXTX01000008">
    <property type="protein sequence ID" value="SMP11064.1"/>
    <property type="molecule type" value="Genomic_DNA"/>
</dbReference>
<dbReference type="InterPro" id="IPR005825">
    <property type="entry name" value="Ribosomal_uL24_CS"/>
</dbReference>
<dbReference type="PROSITE" id="PS01108">
    <property type="entry name" value="RIBOSOMAL_L24"/>
    <property type="match status" value="1"/>
</dbReference>
<dbReference type="GO" id="GO:0003735">
    <property type="term" value="F:structural constituent of ribosome"/>
    <property type="evidence" value="ECO:0007669"/>
    <property type="project" value="InterPro"/>
</dbReference>
<feature type="domain" description="KOW" evidence="7">
    <location>
        <begin position="3"/>
        <end position="30"/>
    </location>
</feature>
<dbReference type="InterPro" id="IPR003256">
    <property type="entry name" value="Ribosomal_uL24"/>
</dbReference>
<dbReference type="InterPro" id="IPR057264">
    <property type="entry name" value="Ribosomal_uL24_C"/>
</dbReference>
<dbReference type="PANTHER" id="PTHR12903">
    <property type="entry name" value="MITOCHONDRIAL RIBOSOMAL PROTEIN L24"/>
    <property type="match status" value="1"/>
</dbReference>
<dbReference type="GO" id="GO:1990904">
    <property type="term" value="C:ribonucleoprotein complex"/>
    <property type="evidence" value="ECO:0007669"/>
    <property type="project" value="UniProtKB-KW"/>
</dbReference>
<evidence type="ECO:0000256" key="6">
    <source>
        <dbReference type="RuleBase" id="RU003477"/>
    </source>
</evidence>
<dbReference type="Proteomes" id="UP001157947">
    <property type="component" value="Unassembled WGS sequence"/>
</dbReference>
<evidence type="ECO:0000256" key="2">
    <source>
        <dbReference type="ARBA" id="ARBA00022980"/>
    </source>
</evidence>
<dbReference type="AlphaFoldDB" id="A0AA45WLF1"/>
<dbReference type="InterPro" id="IPR041988">
    <property type="entry name" value="Ribosomal_uL24_KOW"/>
</dbReference>
<sequence>MLKLRKGDPVIVIAGKDKGKKGKIKAIVKKDGKVRVVVEGVNIVKKHVRKIEGVREGGIYEVEKPIDISNVAYFDEKSGKPVKIGFAYQQEGDKIIKVRINKKTKEVIDKIWEKSK</sequence>
<dbReference type="Pfam" id="PF00467">
    <property type="entry name" value="KOW"/>
    <property type="match status" value="1"/>
</dbReference>
<dbReference type="GO" id="GO:0006412">
    <property type="term" value="P:translation"/>
    <property type="evidence" value="ECO:0007669"/>
    <property type="project" value="UniProtKB-UniRule"/>
</dbReference>
<protein>
    <recommendedName>
        <fullName evidence="4 5">Large ribosomal subunit protein uL24</fullName>
    </recommendedName>
</protein>
<keyword evidence="3 5" id="KW-0687">Ribonucleoprotein</keyword>
<gene>
    <name evidence="5" type="primary">rplX</name>
    <name evidence="8" type="ORF">SAMN06264868_10849</name>
</gene>